<dbReference type="Pfam" id="PF01636">
    <property type="entry name" value="APH"/>
    <property type="match status" value="1"/>
</dbReference>
<dbReference type="SUPFAM" id="SSF56112">
    <property type="entry name" value="Protein kinase-like (PK-like)"/>
    <property type="match status" value="1"/>
</dbReference>
<dbReference type="EMBL" id="CP089984">
    <property type="protein sequence ID" value="WXB15270.1"/>
    <property type="molecule type" value="Genomic_DNA"/>
</dbReference>
<proteinExistence type="predicted"/>
<feature type="domain" description="Aminoglycoside phosphotransferase" evidence="1">
    <location>
        <begin position="36"/>
        <end position="259"/>
    </location>
</feature>
<dbReference type="RefSeq" id="WP_394824895.1">
    <property type="nucleotide sequence ID" value="NZ_CP089984.1"/>
</dbReference>
<dbReference type="InterPro" id="IPR002575">
    <property type="entry name" value="Aminoglycoside_PTrfase"/>
</dbReference>
<reference evidence="2 3" key="1">
    <citation type="submission" date="2021-12" db="EMBL/GenBank/DDBJ databases">
        <title>Discovery of the Pendulisporaceae a myxobacterial family with distinct sporulation behavior and unique specialized metabolism.</title>
        <authorList>
            <person name="Garcia R."/>
            <person name="Popoff A."/>
            <person name="Bader C.D."/>
            <person name="Loehr J."/>
            <person name="Walesch S."/>
            <person name="Walt C."/>
            <person name="Boldt J."/>
            <person name="Bunk B."/>
            <person name="Haeckl F.J.F.P.J."/>
            <person name="Gunesch A.P."/>
            <person name="Birkelbach J."/>
            <person name="Nuebel U."/>
            <person name="Pietschmann T."/>
            <person name="Bach T."/>
            <person name="Mueller R."/>
        </authorList>
    </citation>
    <scope>NUCLEOTIDE SEQUENCE [LARGE SCALE GENOMIC DNA]</scope>
    <source>
        <strain evidence="2 3">MSr11954</strain>
    </source>
</reference>
<keyword evidence="3" id="KW-1185">Reference proteome</keyword>
<gene>
    <name evidence="2" type="ORF">LZC94_46550</name>
</gene>
<evidence type="ECO:0000313" key="3">
    <source>
        <dbReference type="Proteomes" id="UP001370348"/>
    </source>
</evidence>
<protein>
    <submittedName>
        <fullName evidence="2">Aminoglycoside phosphotransferase family protein</fullName>
    </submittedName>
</protein>
<dbReference type="Gene3D" id="1.10.510.10">
    <property type="entry name" value="Transferase(Phosphotransferase) domain 1"/>
    <property type="match status" value="1"/>
</dbReference>
<name>A0ABZ2M1M9_9BACT</name>
<dbReference type="Gene3D" id="1.20.58.840">
    <property type="match status" value="1"/>
</dbReference>
<organism evidence="2 3">
    <name type="scientific">Pendulispora albinea</name>
    <dbReference type="NCBI Taxonomy" id="2741071"/>
    <lineage>
        <taxon>Bacteria</taxon>
        <taxon>Pseudomonadati</taxon>
        <taxon>Myxococcota</taxon>
        <taxon>Myxococcia</taxon>
        <taxon>Myxococcales</taxon>
        <taxon>Sorangiineae</taxon>
        <taxon>Pendulisporaceae</taxon>
        <taxon>Pendulispora</taxon>
    </lineage>
</organism>
<evidence type="ECO:0000313" key="2">
    <source>
        <dbReference type="EMBL" id="WXB15270.1"/>
    </source>
</evidence>
<dbReference type="InterPro" id="IPR011009">
    <property type="entry name" value="Kinase-like_dom_sf"/>
</dbReference>
<dbReference type="Proteomes" id="UP001370348">
    <property type="component" value="Chromosome"/>
</dbReference>
<evidence type="ECO:0000259" key="1">
    <source>
        <dbReference type="Pfam" id="PF01636"/>
    </source>
</evidence>
<sequence>MYAEPAGFDRRALMHVLTEWGIEAIELRYEPVGFGTHHYRVRAKDGQAWFVNVDELSTKTWWAHDDAFAALEGALRATVLLRNAGLEFVHAPSVGRNGSPLAPLAGGYAVSVYSVVHGESHRHGDYPTNELRRRVLAAIGRLHASTKLLPAGLLQRDRLRVPLREPLIAALANPSAAWSGGPYSTRAEQLVLPRANALRALFTHYDELAQSLRANSDDWVVTHGEPHAANVMRTTDGAIRLIDWDTMAIGPRERDRWMLEPLGEDDSTAYTASNPGARIDPEALAFYRLQWTLSEICTYTATFRGPHVDDENTRLAWSELEGYVHAM</sequence>
<accession>A0ABZ2M1M9</accession>